<keyword evidence="5" id="KW-0418">Kinase</keyword>
<dbReference type="InterPro" id="IPR035965">
    <property type="entry name" value="PAS-like_dom_sf"/>
</dbReference>
<evidence type="ECO:0000313" key="7">
    <source>
        <dbReference type="EMBL" id="QHV94058.1"/>
    </source>
</evidence>
<dbReference type="InterPro" id="IPR036890">
    <property type="entry name" value="HATPase_C_sf"/>
</dbReference>
<dbReference type="Gene3D" id="3.30.565.10">
    <property type="entry name" value="Histidine kinase-like ATPase, C-terminal domain"/>
    <property type="match status" value="1"/>
</dbReference>
<comment type="catalytic activity">
    <reaction evidence="1">
        <text>ATP + protein L-histidine = ADP + protein N-phospho-L-histidine.</text>
        <dbReference type="EC" id="2.7.13.3"/>
    </reaction>
</comment>
<dbReference type="SMART" id="SM00388">
    <property type="entry name" value="HisKA"/>
    <property type="match status" value="1"/>
</dbReference>
<dbReference type="SMART" id="SM00387">
    <property type="entry name" value="HATPase_c"/>
    <property type="match status" value="1"/>
</dbReference>
<dbReference type="InterPro" id="IPR004358">
    <property type="entry name" value="Sig_transdc_His_kin-like_C"/>
</dbReference>
<keyword evidence="4" id="KW-0808">Transferase</keyword>
<dbReference type="InterPro" id="IPR005467">
    <property type="entry name" value="His_kinase_dom"/>
</dbReference>
<dbReference type="GO" id="GO:0000155">
    <property type="term" value="F:phosphorelay sensor kinase activity"/>
    <property type="evidence" value="ECO:0007669"/>
    <property type="project" value="InterPro"/>
</dbReference>
<keyword evidence="8" id="KW-1185">Reference proteome</keyword>
<evidence type="ECO:0000256" key="5">
    <source>
        <dbReference type="ARBA" id="ARBA00022777"/>
    </source>
</evidence>
<dbReference type="Gene3D" id="1.10.287.130">
    <property type="match status" value="1"/>
</dbReference>
<evidence type="ECO:0000313" key="8">
    <source>
        <dbReference type="Proteomes" id="UP000464577"/>
    </source>
</evidence>
<dbReference type="EC" id="2.7.13.3" evidence="2"/>
<dbReference type="InterPro" id="IPR003594">
    <property type="entry name" value="HATPase_dom"/>
</dbReference>
<feature type="domain" description="Histidine kinase" evidence="6">
    <location>
        <begin position="417"/>
        <end position="651"/>
    </location>
</feature>
<sequence>MGKNPFTRMNMVTDSLSDLPFSDMLNLLPDGVVFHQAVRDETGIIVDFRLIYFNKAFESFAPSPYKRELGMYMLGDNREQEAILGPAMRQYVQVVETGEMATHVFYDPNLNATISLRARKMGDGVLVTLRDITVQHRAAQQAEMQNKLLHGILNTSLNGTVVYEAIRDSRGTIIDFRFRLYNQTARKDILERIGRDIADHTLLSIYPDSHITGMFGLYARVTETGESVRTEHYFPSVNTWYDVAIAKLDDGCVVTFIDISQLKKASRQAEDQAEFVSKLLDGSLNGLVSLDPVRGNGHLTDLRILSANRAAEVFFQRNQTEVVGRGLLELYPESVEMGLWTMFEQVLKARQAERVEAYLQTDKAELWLDVSATPRDGDGLVVSFINITERKKAERHTGTLIQELQKTNNNLEQFAYVASHDLQEPLRKVVSFGDMLRNQYADTLGANGADMINRMQSAAFRMQILIKDLLAYSHVANAREAFNEVDLNQLVAEVINDLELVILDKKANLVTGALPTVNGDTSQLRQLFQNLISNGLKFSRTDVVPHVQIMADLVRGREVTRPDGTNLLPESLANRGFHRIQVLDNGIGFDQQYAERIFQLFQRLHTRSQFTGTGIGLSIVQKVVENHQGFIRAEGRPNEGSTFVVLLPIKTL</sequence>
<dbReference type="CDD" id="cd00082">
    <property type="entry name" value="HisKA"/>
    <property type="match status" value="1"/>
</dbReference>
<dbReference type="SUPFAM" id="SSF55785">
    <property type="entry name" value="PYP-like sensor domain (PAS domain)"/>
    <property type="match status" value="1"/>
</dbReference>
<dbReference type="Pfam" id="PF02518">
    <property type="entry name" value="HATPase_c"/>
    <property type="match status" value="1"/>
</dbReference>
<protein>
    <recommendedName>
        <fullName evidence="2">histidine kinase</fullName>
        <ecNumber evidence="2">2.7.13.3</ecNumber>
    </recommendedName>
</protein>
<dbReference type="PROSITE" id="PS50109">
    <property type="entry name" value="HIS_KIN"/>
    <property type="match status" value="1"/>
</dbReference>
<proteinExistence type="predicted"/>
<dbReference type="InterPro" id="IPR052162">
    <property type="entry name" value="Sensor_kinase/Photoreceptor"/>
</dbReference>
<evidence type="ECO:0000256" key="2">
    <source>
        <dbReference type="ARBA" id="ARBA00012438"/>
    </source>
</evidence>
<dbReference type="SUPFAM" id="SSF55874">
    <property type="entry name" value="ATPase domain of HSP90 chaperone/DNA topoisomerase II/histidine kinase"/>
    <property type="match status" value="1"/>
</dbReference>
<dbReference type="InterPro" id="IPR003661">
    <property type="entry name" value="HisK_dim/P_dom"/>
</dbReference>
<dbReference type="NCBIfam" id="TIGR00229">
    <property type="entry name" value="sensory_box"/>
    <property type="match status" value="1"/>
</dbReference>
<dbReference type="EMBL" id="CP045997">
    <property type="protein sequence ID" value="QHV94058.1"/>
    <property type="molecule type" value="Genomic_DNA"/>
</dbReference>
<gene>
    <name evidence="7" type="ORF">GJR95_03005</name>
</gene>
<dbReference type="CDD" id="cd00130">
    <property type="entry name" value="PAS"/>
    <property type="match status" value="1"/>
</dbReference>
<dbReference type="PANTHER" id="PTHR43304">
    <property type="entry name" value="PHYTOCHROME-LIKE PROTEIN CPH1"/>
    <property type="match status" value="1"/>
</dbReference>
<dbReference type="SUPFAM" id="SSF47384">
    <property type="entry name" value="Homodimeric domain of signal transducing histidine kinase"/>
    <property type="match status" value="1"/>
</dbReference>
<name>A0A6P1VNQ9_9BACT</name>
<evidence type="ECO:0000256" key="3">
    <source>
        <dbReference type="ARBA" id="ARBA00022553"/>
    </source>
</evidence>
<dbReference type="PANTHER" id="PTHR43304:SF1">
    <property type="entry name" value="PAC DOMAIN-CONTAINING PROTEIN"/>
    <property type="match status" value="1"/>
</dbReference>
<dbReference type="InterPro" id="IPR000014">
    <property type="entry name" value="PAS"/>
</dbReference>
<dbReference type="InterPro" id="IPR036097">
    <property type="entry name" value="HisK_dim/P_sf"/>
</dbReference>
<dbReference type="InterPro" id="IPR013656">
    <property type="entry name" value="PAS_4"/>
</dbReference>
<keyword evidence="3" id="KW-0597">Phosphoprotein</keyword>
<accession>A0A6P1VNQ9</accession>
<dbReference type="Pfam" id="PF08448">
    <property type="entry name" value="PAS_4"/>
    <property type="match status" value="1"/>
</dbReference>
<dbReference type="AlphaFoldDB" id="A0A6P1VNQ9"/>
<evidence type="ECO:0000256" key="1">
    <source>
        <dbReference type="ARBA" id="ARBA00000085"/>
    </source>
</evidence>
<dbReference type="PRINTS" id="PR00344">
    <property type="entry name" value="BCTRLSENSOR"/>
</dbReference>
<evidence type="ECO:0000256" key="4">
    <source>
        <dbReference type="ARBA" id="ARBA00022679"/>
    </source>
</evidence>
<dbReference type="Proteomes" id="UP000464577">
    <property type="component" value="Chromosome"/>
</dbReference>
<dbReference type="Gene3D" id="3.30.450.20">
    <property type="entry name" value="PAS domain"/>
    <property type="match status" value="2"/>
</dbReference>
<reference evidence="7 8" key="1">
    <citation type="submission" date="2019-11" db="EMBL/GenBank/DDBJ databases">
        <title>Spirosoma endbachense sp. nov., isolated from a natural salt meadow.</title>
        <authorList>
            <person name="Rojas J."/>
            <person name="Ambika Manirajan B."/>
            <person name="Ratering S."/>
            <person name="Suarez C."/>
            <person name="Geissler-Plaum R."/>
            <person name="Schnell S."/>
        </authorList>
    </citation>
    <scope>NUCLEOTIDE SEQUENCE [LARGE SCALE GENOMIC DNA]</scope>
    <source>
        <strain evidence="7 8">I-24</strain>
    </source>
</reference>
<dbReference type="KEGG" id="senf:GJR95_03005"/>
<dbReference type="FunFam" id="3.30.565.10:FF:000006">
    <property type="entry name" value="Sensor histidine kinase WalK"/>
    <property type="match status" value="1"/>
</dbReference>
<organism evidence="7 8">
    <name type="scientific">Spirosoma endbachense</name>
    <dbReference type="NCBI Taxonomy" id="2666025"/>
    <lineage>
        <taxon>Bacteria</taxon>
        <taxon>Pseudomonadati</taxon>
        <taxon>Bacteroidota</taxon>
        <taxon>Cytophagia</taxon>
        <taxon>Cytophagales</taxon>
        <taxon>Cytophagaceae</taxon>
        <taxon>Spirosoma</taxon>
    </lineage>
</organism>
<evidence type="ECO:0000259" key="6">
    <source>
        <dbReference type="PROSITE" id="PS50109"/>
    </source>
</evidence>